<sequence>MEKPPNVPQRPGTRPSRAAAVAGFLRRTLALGLLACVIASLGLTAGSGAEPERPRSFSEQALNEAFATSRVLAAQADSLAASLDPGSAAELQSAANILNQQALLLTSPGGTAAAQKSAAPQTQSYPRALLESARKNLAAAGRADYGTARLLASTGTGQLLLADRAARALGEPLGQLQDSGWTPVLEDSDLPKCSSGDRAVLRDRPGAAESLQAAVNAEYGAAYGYEVAQAQAGSGFTVLGQPPTERRKAHLEAGREAVRLLPDLCLPEVTPLPAWSLDPGFLADPVSSLRELEETMPHLYADLAGSSDGAVRSWAIDRLVATSLLLYSTSEIPPAPGLDAVPAHLPWAAG</sequence>
<dbReference type="Proteomes" id="UP001500784">
    <property type="component" value="Unassembled WGS sequence"/>
</dbReference>
<evidence type="ECO:0000313" key="3">
    <source>
        <dbReference type="Proteomes" id="UP001500784"/>
    </source>
</evidence>
<dbReference type="InterPro" id="IPR012347">
    <property type="entry name" value="Ferritin-like"/>
</dbReference>
<keyword evidence="3" id="KW-1185">Reference proteome</keyword>
<dbReference type="InterPro" id="IPR029447">
    <property type="entry name" value="DUF4439"/>
</dbReference>
<evidence type="ECO:0000259" key="1">
    <source>
        <dbReference type="Pfam" id="PF14530"/>
    </source>
</evidence>
<protein>
    <recommendedName>
        <fullName evidence="1">DUF4439 domain-containing protein</fullName>
    </recommendedName>
</protein>
<accession>A0ABN2PK28</accession>
<name>A0ABN2PK28_9MICC</name>
<feature type="domain" description="DUF4439" evidence="1">
    <location>
        <begin position="211"/>
        <end position="326"/>
    </location>
</feature>
<dbReference type="InterPro" id="IPR009078">
    <property type="entry name" value="Ferritin-like_SF"/>
</dbReference>
<evidence type="ECO:0000313" key="2">
    <source>
        <dbReference type="EMBL" id="GAA1923147.1"/>
    </source>
</evidence>
<proteinExistence type="predicted"/>
<gene>
    <name evidence="2" type="ORF">GCM10009688_30310</name>
</gene>
<comment type="caution">
    <text evidence="2">The sequence shown here is derived from an EMBL/GenBank/DDBJ whole genome shotgun (WGS) entry which is preliminary data.</text>
</comment>
<organism evidence="2 3">
    <name type="scientific">Arthrobacter gandavensis</name>
    <dbReference type="NCBI Taxonomy" id="169960"/>
    <lineage>
        <taxon>Bacteria</taxon>
        <taxon>Bacillati</taxon>
        <taxon>Actinomycetota</taxon>
        <taxon>Actinomycetes</taxon>
        <taxon>Micrococcales</taxon>
        <taxon>Micrococcaceae</taxon>
        <taxon>Arthrobacter</taxon>
    </lineage>
</organism>
<reference evidence="2 3" key="1">
    <citation type="journal article" date="2019" name="Int. J. Syst. Evol. Microbiol.">
        <title>The Global Catalogue of Microorganisms (GCM) 10K type strain sequencing project: providing services to taxonomists for standard genome sequencing and annotation.</title>
        <authorList>
            <consortium name="The Broad Institute Genomics Platform"/>
            <consortium name="The Broad Institute Genome Sequencing Center for Infectious Disease"/>
            <person name="Wu L."/>
            <person name="Ma J."/>
        </authorList>
    </citation>
    <scope>NUCLEOTIDE SEQUENCE [LARGE SCALE GENOMIC DNA]</scope>
    <source>
        <strain evidence="2 3">JCM 13316</strain>
    </source>
</reference>
<dbReference type="RefSeq" id="WP_152228493.1">
    <property type="nucleotide sequence ID" value="NZ_BAAALV010000007.1"/>
</dbReference>
<dbReference type="Gene3D" id="1.20.1260.10">
    <property type="match status" value="1"/>
</dbReference>
<dbReference type="Pfam" id="PF14530">
    <property type="entry name" value="DUF4439"/>
    <property type="match status" value="1"/>
</dbReference>
<dbReference type="EMBL" id="BAAALV010000007">
    <property type="protein sequence ID" value="GAA1923147.1"/>
    <property type="molecule type" value="Genomic_DNA"/>
</dbReference>
<dbReference type="SUPFAM" id="SSF47240">
    <property type="entry name" value="Ferritin-like"/>
    <property type="match status" value="1"/>
</dbReference>